<comment type="function">
    <text evidence="8">Component of the origin recognition complex (ORC) that binds origins of replication.</text>
</comment>
<feature type="domain" description="AAA+ ATPase" evidence="9">
    <location>
        <begin position="51"/>
        <end position="213"/>
    </location>
</feature>
<dbReference type="PIRSF" id="PIRSF007858">
    <property type="entry name" value="ORC4"/>
    <property type="match status" value="1"/>
</dbReference>
<evidence type="ECO:0000313" key="10">
    <source>
        <dbReference type="Proteomes" id="UP001652740"/>
    </source>
</evidence>
<evidence type="ECO:0000259" key="9">
    <source>
        <dbReference type="SMART" id="SM00382"/>
    </source>
</evidence>
<dbReference type="GO" id="GO:0005664">
    <property type="term" value="C:nuclear origin of replication recognition complex"/>
    <property type="evidence" value="ECO:0007669"/>
    <property type="project" value="TreeGrafter"/>
</dbReference>
<dbReference type="InterPro" id="IPR016527">
    <property type="entry name" value="ORC4"/>
</dbReference>
<evidence type="ECO:0000256" key="4">
    <source>
        <dbReference type="ARBA" id="ARBA00022705"/>
    </source>
</evidence>
<proteinExistence type="inferred from homology"/>
<dbReference type="GO" id="GO:0005524">
    <property type="term" value="F:ATP binding"/>
    <property type="evidence" value="ECO:0007669"/>
    <property type="project" value="InterPro"/>
</dbReference>
<dbReference type="RefSeq" id="XP_026756208.2">
    <property type="nucleotide sequence ID" value="XM_026900407.3"/>
</dbReference>
<name>A0A6J1WML2_GALME</name>
<dbReference type="SMART" id="SM00382">
    <property type="entry name" value="AAA"/>
    <property type="match status" value="1"/>
</dbReference>
<keyword evidence="10" id="KW-1185">Reference proteome</keyword>
<sequence>MPEMIGDNVQIKLIRKYLKLKIVENNVLFRNHNQEKCHVYDIIKRTILQGESHSALVIGPRGSGKTTLINSVLYELSKEVDIASDAIVIKLNGLVHHDDKIALKSITAQMQLENAVGDRVFGTFAENLSFLLSCLQSGADRRCKSMVFVLEEFDMFCHSGRTQTLLYNLFDITHTKQAPMCVLGTTNRLDVMELLEKRVKSRFSHRHIFLFSNQDVEVDGREAPARSPLELYKELLVILLSMPACIGRRDVEETPRRRKAKGKTSVNIDELIQTDDSSNYTIPIEDLERCKVDIKQFRLDSAFIADWNTHIQALAATDSVVDSIEKFCYYINNEQIFRDILFQIVSHLSPNKPYIDATDVTATIDKTVAPEHRVKLLQSLSILELSLVIAMKHGMEIFDGQPMNFEMVLHRYTKFANANSSTQTVPRPVILKAFEHLQALEIILPVRNSDSIYNASDTTASRVQKEYKLYTLAVPIEDINEAVKNFKALPTEISHWYNNSVV</sequence>
<reference evidence="11" key="1">
    <citation type="submission" date="2025-08" db="UniProtKB">
        <authorList>
            <consortium name="RefSeq"/>
        </authorList>
    </citation>
    <scope>IDENTIFICATION</scope>
    <source>
        <tissue evidence="11">Whole larvae</tissue>
    </source>
</reference>
<dbReference type="InterPro" id="IPR003593">
    <property type="entry name" value="AAA+_ATPase"/>
</dbReference>
<dbReference type="SUPFAM" id="SSF52540">
    <property type="entry name" value="P-loop containing nucleoside triphosphate hydrolases"/>
    <property type="match status" value="1"/>
</dbReference>
<dbReference type="InterPro" id="IPR027417">
    <property type="entry name" value="P-loop_NTPase"/>
</dbReference>
<organism evidence="10 11">
    <name type="scientific">Galleria mellonella</name>
    <name type="common">Greater wax moth</name>
    <dbReference type="NCBI Taxonomy" id="7137"/>
    <lineage>
        <taxon>Eukaryota</taxon>
        <taxon>Metazoa</taxon>
        <taxon>Ecdysozoa</taxon>
        <taxon>Arthropoda</taxon>
        <taxon>Hexapoda</taxon>
        <taxon>Insecta</taxon>
        <taxon>Pterygota</taxon>
        <taxon>Neoptera</taxon>
        <taxon>Endopterygota</taxon>
        <taxon>Lepidoptera</taxon>
        <taxon>Glossata</taxon>
        <taxon>Ditrysia</taxon>
        <taxon>Pyraloidea</taxon>
        <taxon>Pyralidae</taxon>
        <taxon>Galleriinae</taxon>
        <taxon>Galleria</taxon>
    </lineage>
</organism>
<evidence type="ECO:0000256" key="1">
    <source>
        <dbReference type="ARBA" id="ARBA00004123"/>
    </source>
</evidence>
<evidence type="ECO:0000256" key="2">
    <source>
        <dbReference type="ARBA" id="ARBA00005334"/>
    </source>
</evidence>
<dbReference type="Gene3D" id="3.40.50.300">
    <property type="entry name" value="P-loop containing nucleotide triphosphate hydrolases"/>
    <property type="match status" value="1"/>
</dbReference>
<keyword evidence="5 8" id="KW-0238">DNA-binding</keyword>
<dbReference type="GO" id="GO:0003688">
    <property type="term" value="F:DNA replication origin binding"/>
    <property type="evidence" value="ECO:0007669"/>
    <property type="project" value="TreeGrafter"/>
</dbReference>
<comment type="subunit">
    <text evidence="7">Component of ORC, a complex composed of at least 6 subunits: ORC1, ORC2, ORC3, ORC4, ORC5 and ORC6. ORC is regulated in a cell-cycle dependent manner. It is sequentially assembled at the exit from anaphase of mitosis and disassembled as cells enter S phase. Interacts with DBF4. Interacts with POLQ.</text>
</comment>
<evidence type="ECO:0000256" key="7">
    <source>
        <dbReference type="ARBA" id="ARBA00046777"/>
    </source>
</evidence>
<protein>
    <recommendedName>
        <fullName evidence="3 8">Origin recognition complex subunit 4</fullName>
    </recommendedName>
</protein>
<dbReference type="InterPro" id="IPR032705">
    <property type="entry name" value="ORC4_C"/>
</dbReference>
<evidence type="ECO:0000256" key="3">
    <source>
        <dbReference type="ARBA" id="ARBA00019083"/>
    </source>
</evidence>
<dbReference type="Pfam" id="PF00004">
    <property type="entry name" value="AAA"/>
    <property type="match status" value="1"/>
</dbReference>
<evidence type="ECO:0000256" key="5">
    <source>
        <dbReference type="ARBA" id="ARBA00023125"/>
    </source>
</evidence>
<dbReference type="Proteomes" id="UP001652740">
    <property type="component" value="Unplaced"/>
</dbReference>
<dbReference type="AlphaFoldDB" id="A0A6J1WML2"/>
<dbReference type="GO" id="GO:0006270">
    <property type="term" value="P:DNA replication initiation"/>
    <property type="evidence" value="ECO:0007669"/>
    <property type="project" value="TreeGrafter"/>
</dbReference>
<dbReference type="InterPro" id="IPR003959">
    <property type="entry name" value="ATPase_AAA_core"/>
</dbReference>
<dbReference type="PANTHER" id="PTHR12087">
    <property type="entry name" value="ORIGIN RECOGNITION COMPLEX SUBUNIT 4"/>
    <property type="match status" value="1"/>
</dbReference>
<comment type="subcellular location">
    <subcellularLocation>
        <location evidence="1 8">Nucleus</location>
    </subcellularLocation>
</comment>
<dbReference type="GO" id="GO:0016887">
    <property type="term" value="F:ATP hydrolysis activity"/>
    <property type="evidence" value="ECO:0007669"/>
    <property type="project" value="InterPro"/>
</dbReference>
<evidence type="ECO:0000256" key="8">
    <source>
        <dbReference type="PIRNR" id="PIRNR007858"/>
    </source>
</evidence>
<comment type="similarity">
    <text evidence="2 8">Belongs to the ORC4 family.</text>
</comment>
<accession>A0A6J1WML2</accession>
<gene>
    <name evidence="11" type="primary">LOC113516059</name>
</gene>
<dbReference type="KEGG" id="gmw:113516059"/>
<evidence type="ECO:0000256" key="6">
    <source>
        <dbReference type="ARBA" id="ARBA00023242"/>
    </source>
</evidence>
<dbReference type="GeneID" id="113516059"/>
<evidence type="ECO:0000313" key="11">
    <source>
        <dbReference type="RefSeq" id="XP_026756208.2"/>
    </source>
</evidence>
<dbReference type="InParanoid" id="A0A6J1WML2"/>
<keyword evidence="4 8" id="KW-0235">DNA replication</keyword>
<dbReference type="CDD" id="cd00009">
    <property type="entry name" value="AAA"/>
    <property type="match status" value="1"/>
</dbReference>
<keyword evidence="6 8" id="KW-0539">Nucleus</keyword>
<dbReference type="PANTHER" id="PTHR12087:SF0">
    <property type="entry name" value="ORIGIN RECOGNITION COMPLEX SUBUNIT 4"/>
    <property type="match status" value="1"/>
</dbReference>
<dbReference type="FunCoup" id="A0A6J1WML2">
    <property type="interactions" value="1973"/>
</dbReference>
<dbReference type="Pfam" id="PF14629">
    <property type="entry name" value="ORC4_C"/>
    <property type="match status" value="1"/>
</dbReference>